<organism evidence="1 2">
    <name type="scientific">Paenibacillus xerothermodurans</name>
    <dbReference type="NCBI Taxonomy" id="1977292"/>
    <lineage>
        <taxon>Bacteria</taxon>
        <taxon>Bacillati</taxon>
        <taxon>Bacillota</taxon>
        <taxon>Bacilli</taxon>
        <taxon>Bacillales</taxon>
        <taxon>Paenibacillaceae</taxon>
        <taxon>Paenibacillus</taxon>
    </lineage>
</organism>
<accession>A0A2W1NC18</accession>
<evidence type="ECO:0000313" key="1">
    <source>
        <dbReference type="EMBL" id="PZE21200.1"/>
    </source>
</evidence>
<dbReference type="EMBL" id="NHRJ02000003">
    <property type="protein sequence ID" value="PZE21200.1"/>
    <property type="molecule type" value="Genomic_DNA"/>
</dbReference>
<gene>
    <name evidence="1" type="ORF">CBW46_007450</name>
</gene>
<dbReference type="Proteomes" id="UP000214746">
    <property type="component" value="Unassembled WGS sequence"/>
</dbReference>
<comment type="caution">
    <text evidence="1">The sequence shown here is derived from an EMBL/GenBank/DDBJ whole genome shotgun (WGS) entry which is preliminary data.</text>
</comment>
<name>A0A2W1NC18_PAEXE</name>
<sequence>MTPIHPISARTCSPHYGKPALVILSDGTELAGTLTGYDKGKIIINGESGAADSSISSTRKKTPKKKKAHVSLSAYETPSLFAPVTPFSRKLSLESSMIARLFVLS</sequence>
<dbReference type="RefSeq" id="WP_089199396.1">
    <property type="nucleotide sequence ID" value="NZ_NHRJ02000003.1"/>
</dbReference>
<dbReference type="OrthoDB" id="2639081at2"/>
<keyword evidence="2" id="KW-1185">Reference proteome</keyword>
<dbReference type="AlphaFoldDB" id="A0A2W1NC18"/>
<protein>
    <recommendedName>
        <fullName evidence="3">LSM domain-containing protein</fullName>
    </recommendedName>
</protein>
<evidence type="ECO:0000313" key="2">
    <source>
        <dbReference type="Proteomes" id="UP000214746"/>
    </source>
</evidence>
<proteinExistence type="predicted"/>
<reference evidence="1" key="1">
    <citation type="submission" date="2018-06" db="EMBL/GenBank/DDBJ databases">
        <title>Paenibacillus xerothermodurans sp. nov. an extremely dry heat resistant spore forming bacterium isolated from the soil of Cape Canaveral, Florida.</title>
        <authorList>
            <person name="Seuylemezian A."/>
            <person name="Kaur N."/>
            <person name="Patil P."/>
            <person name="Patil P."/>
            <person name="Mayilraj S."/>
            <person name="Vaishampayan P."/>
        </authorList>
    </citation>
    <scope>NUCLEOTIDE SEQUENCE [LARGE SCALE GENOMIC DNA]</scope>
    <source>
        <strain evidence="1">ATCC 27380</strain>
    </source>
</reference>
<evidence type="ECO:0008006" key="3">
    <source>
        <dbReference type="Google" id="ProtNLM"/>
    </source>
</evidence>